<evidence type="ECO:0000313" key="4">
    <source>
        <dbReference type="Proteomes" id="UP000036045"/>
    </source>
</evidence>
<feature type="transmembrane region" description="Helical" evidence="1">
    <location>
        <begin position="189"/>
        <end position="207"/>
    </location>
</feature>
<feature type="transmembrane region" description="Helical" evidence="1">
    <location>
        <begin position="58"/>
        <end position="80"/>
    </location>
</feature>
<reference evidence="3" key="2">
    <citation type="submission" date="2021-04" db="EMBL/GenBank/DDBJ databases">
        <title>Genomic analysis of electroactive and textile dye degrading Bacillus circulans strain: DC10 isolated from constructed wetland-microbial fuel cells treating textile dye wastewaters.</title>
        <authorList>
            <person name="Patel D.U."/>
            <person name="Desai C.R."/>
        </authorList>
    </citation>
    <scope>NUCLEOTIDE SEQUENCE</scope>
    <source>
        <strain evidence="3">DC10</strain>
    </source>
</reference>
<dbReference type="Proteomes" id="UP000036045">
    <property type="component" value="Unassembled WGS sequence"/>
</dbReference>
<protein>
    <submittedName>
        <fullName evidence="3">CadD family cadmium resistance transporter</fullName>
    </submittedName>
    <submittedName>
        <fullName evidence="2">Cadmium resistance protein CadD</fullName>
    </submittedName>
</protein>
<sequence>MNLILTILSALGSFIVTNIDDIFVLMLLFSQASSQAKASNGRTVNMQPKGSRIYPKDIVIGQYLGFALLVLISLLATFGVTLIPDQWVGLLGLIPIYLGVKLFIKGEDENEGAILSSLNKFNKFYLSVAFITFANGGDNIGIYVPFFSTLNNNQLVITVVTFFIMVAVWCLIGYRLARFRYVSETLEKYGRWVIPIVFIGLGLYIMAENNIFSNLWSHFVNFENN</sequence>
<dbReference type="RefSeq" id="WP_047943217.1">
    <property type="nucleotide sequence ID" value="NZ_JAGTPX020000007.1"/>
</dbReference>
<keyword evidence="1" id="KW-0472">Membrane</keyword>
<reference evidence="2 4" key="1">
    <citation type="submission" date="2015-05" db="EMBL/GenBank/DDBJ databases">
        <title>Whole genome sequence and identification of bacterial endophytes from Costus igneus.</title>
        <authorList>
            <person name="Lee Y.P."/>
            <person name="Gan H.M."/>
            <person name="Eng W."/>
            <person name="Wheatley M.S."/>
            <person name="Caraballo A."/>
            <person name="Polter S."/>
            <person name="Savka M.A."/>
            <person name="Hudson A.O."/>
        </authorList>
    </citation>
    <scope>NUCLEOTIDE SEQUENCE [LARGE SCALE GENOMIC DNA]</scope>
    <source>
        <strain evidence="2 4">RIT379</strain>
    </source>
</reference>
<organism evidence="2 4">
    <name type="scientific">Niallia circulans</name>
    <name type="common">Bacillus circulans</name>
    <dbReference type="NCBI Taxonomy" id="1397"/>
    <lineage>
        <taxon>Bacteria</taxon>
        <taxon>Bacillati</taxon>
        <taxon>Bacillota</taxon>
        <taxon>Bacilli</taxon>
        <taxon>Bacillales</taxon>
        <taxon>Bacillaceae</taxon>
        <taxon>Niallia</taxon>
    </lineage>
</organism>
<dbReference type="Pfam" id="PF03596">
    <property type="entry name" value="Cad"/>
    <property type="match status" value="1"/>
</dbReference>
<accession>A0A0J1IHW6</accession>
<dbReference type="EMBL" id="JAGTPX010000006">
    <property type="protein sequence ID" value="MBR8669610.1"/>
    <property type="molecule type" value="Genomic_DNA"/>
</dbReference>
<keyword evidence="1" id="KW-1133">Transmembrane helix</keyword>
<evidence type="ECO:0000313" key="3">
    <source>
        <dbReference type="EMBL" id="MBR8669610.1"/>
    </source>
</evidence>
<dbReference type="InterPro" id="IPR004676">
    <property type="entry name" value="Cd-R_transporter"/>
</dbReference>
<comment type="caution">
    <text evidence="2">The sequence shown here is derived from an EMBL/GenBank/DDBJ whole genome shotgun (WGS) entry which is preliminary data.</text>
</comment>
<keyword evidence="1" id="KW-0812">Transmembrane</keyword>
<feature type="transmembrane region" description="Helical" evidence="1">
    <location>
        <begin position="124"/>
        <end position="144"/>
    </location>
</feature>
<evidence type="ECO:0000313" key="2">
    <source>
        <dbReference type="EMBL" id="KLV25584.1"/>
    </source>
</evidence>
<feature type="transmembrane region" description="Helical" evidence="1">
    <location>
        <begin position="156"/>
        <end position="177"/>
    </location>
</feature>
<dbReference type="EMBL" id="LDPH01000015">
    <property type="protein sequence ID" value="KLV25584.1"/>
    <property type="molecule type" value="Genomic_DNA"/>
</dbReference>
<dbReference type="AlphaFoldDB" id="A0A0J1IHW6"/>
<evidence type="ECO:0000256" key="1">
    <source>
        <dbReference type="SAM" id="Phobius"/>
    </source>
</evidence>
<feature type="transmembrane region" description="Helical" evidence="1">
    <location>
        <begin position="86"/>
        <end position="104"/>
    </location>
</feature>
<feature type="transmembrane region" description="Helical" evidence="1">
    <location>
        <begin position="6"/>
        <end position="29"/>
    </location>
</feature>
<proteinExistence type="predicted"/>
<name>A0A0J1IHW6_NIACI</name>
<dbReference type="PATRIC" id="fig|1397.4.peg.1306"/>
<dbReference type="OrthoDB" id="7995400at2"/>
<keyword evidence="4" id="KW-1185">Reference proteome</keyword>
<gene>
    <name evidence="2" type="ORF">ABW02_15585</name>
    <name evidence="3" type="ORF">KD144_08650</name>
</gene>
<dbReference type="NCBIfam" id="TIGR00779">
    <property type="entry name" value="cad"/>
    <property type="match status" value="1"/>
</dbReference>